<dbReference type="GO" id="GO:0004937">
    <property type="term" value="F:alpha1-adrenergic receptor activity"/>
    <property type="evidence" value="ECO:0007669"/>
    <property type="project" value="TreeGrafter"/>
</dbReference>
<reference evidence="13" key="1">
    <citation type="submission" date="2025-08" db="UniProtKB">
        <authorList>
            <consortium name="RefSeq"/>
        </authorList>
    </citation>
    <scope>IDENTIFICATION</scope>
</reference>
<evidence type="ECO:0000256" key="10">
    <source>
        <dbReference type="SAM" id="Phobius"/>
    </source>
</evidence>
<evidence type="ECO:0000256" key="8">
    <source>
        <dbReference type="ARBA" id="ARBA00023224"/>
    </source>
</evidence>
<dbReference type="PANTHER" id="PTHR24248:SF72">
    <property type="entry name" value="G-PROTEIN COUPLED RECEPTORS FAMILY 1 PROFILE DOMAIN-CONTAINING PROTEIN"/>
    <property type="match status" value="1"/>
</dbReference>
<evidence type="ECO:0000256" key="6">
    <source>
        <dbReference type="ARBA" id="ARBA00023136"/>
    </source>
</evidence>
<dbReference type="InterPro" id="IPR017452">
    <property type="entry name" value="GPCR_Rhodpsn_7TM"/>
</dbReference>
<dbReference type="GO" id="GO:0005886">
    <property type="term" value="C:plasma membrane"/>
    <property type="evidence" value="ECO:0007669"/>
    <property type="project" value="UniProtKB-SubCell"/>
</dbReference>
<evidence type="ECO:0000259" key="11">
    <source>
        <dbReference type="PROSITE" id="PS50262"/>
    </source>
</evidence>
<keyword evidence="4 10" id="KW-1133">Transmembrane helix</keyword>
<name>A0A6P7UBW1_9MOLL</name>
<feature type="transmembrane region" description="Helical" evidence="10">
    <location>
        <begin position="199"/>
        <end position="222"/>
    </location>
</feature>
<evidence type="ECO:0000256" key="4">
    <source>
        <dbReference type="ARBA" id="ARBA00022989"/>
    </source>
</evidence>
<sequence length="491" mass="55254">MELDYEYYEDGLEFNNFTSAYYNSNLWDNATSTEPIGITSAIMKGTILGSICLVTIFGNVLVLLAVFVNSHLRSTTNYFIVNLAIADVLLGTLVLPFSASIEIIDYWAFGQTFCNIWAATDVLCCTASILSLCVISIDRYIGVTKPLQHSSIMTEKRAVYIIIAVWFLSVIISVAPLIGWKDPPDPNPFVCTVTKQLGYVIFSVSGSFYIPLLIIIIVYFRIYKEAEKQYRFLSTGIKTAKINENTEEVTLRIHTGHSAIEAASASTSATFSAKSETSDSLYQNSSASDNSDGSGRKVISRHTLTGRAAKFRRERKAAKTLGIVVGVFILCWFPFFFVLPLGALCERCQIPQLMFKIIFWLGYCNSTMNPIIYACSSKEFKRAFKRILHCQFRRQPRQFLSGKGIAALTIELHKKQSDPRVAQSFPHKSNYKNRTLQNKPDNAIKFTGSRKIKPLFRLHLNRELPLSSLCPDSPLPSLRLLQEKQRTKLVK</sequence>
<dbReference type="GO" id="GO:0007200">
    <property type="term" value="P:phospholipase C-activating G protein-coupled receptor signaling pathway"/>
    <property type="evidence" value="ECO:0007669"/>
    <property type="project" value="TreeGrafter"/>
</dbReference>
<evidence type="ECO:0000256" key="9">
    <source>
        <dbReference type="RuleBase" id="RU000688"/>
    </source>
</evidence>
<keyword evidence="5 9" id="KW-0297">G-protein coupled receptor</keyword>
<evidence type="ECO:0000313" key="13">
    <source>
        <dbReference type="RefSeq" id="XP_029658401.1"/>
    </source>
</evidence>
<feature type="transmembrane region" description="Helical" evidence="10">
    <location>
        <begin position="357"/>
        <end position="376"/>
    </location>
</feature>
<comment type="similarity">
    <text evidence="9">Belongs to the G-protein coupled receptor 1 family.</text>
</comment>
<dbReference type="PANTHER" id="PTHR24248">
    <property type="entry name" value="ADRENERGIC RECEPTOR-RELATED G-PROTEIN COUPLED RECEPTOR"/>
    <property type="match status" value="1"/>
</dbReference>
<dbReference type="RefSeq" id="XP_029658401.1">
    <property type="nucleotide sequence ID" value="XM_029802541.2"/>
</dbReference>
<keyword evidence="7 9" id="KW-0675">Receptor</keyword>
<gene>
    <name evidence="13" type="primary">LOC115232578</name>
</gene>
<keyword evidence="3 9" id="KW-0812">Transmembrane</keyword>
<dbReference type="Gene3D" id="1.20.1070.10">
    <property type="entry name" value="Rhodopsin 7-helix transmembrane proteins"/>
    <property type="match status" value="1"/>
</dbReference>
<dbReference type="Proteomes" id="UP000515154">
    <property type="component" value="Linkage group LG2"/>
</dbReference>
<proteinExistence type="inferred from homology"/>
<accession>A0A6P7UBW1</accession>
<keyword evidence="8 9" id="KW-0807">Transducer</keyword>
<evidence type="ECO:0000256" key="2">
    <source>
        <dbReference type="ARBA" id="ARBA00022475"/>
    </source>
</evidence>
<organism evidence="12 13">
    <name type="scientific">Octopus sinensis</name>
    <name type="common">East Asian common octopus</name>
    <dbReference type="NCBI Taxonomy" id="2607531"/>
    <lineage>
        <taxon>Eukaryota</taxon>
        <taxon>Metazoa</taxon>
        <taxon>Spiralia</taxon>
        <taxon>Lophotrochozoa</taxon>
        <taxon>Mollusca</taxon>
        <taxon>Cephalopoda</taxon>
        <taxon>Coleoidea</taxon>
        <taxon>Octopodiformes</taxon>
        <taxon>Octopoda</taxon>
        <taxon>Incirrata</taxon>
        <taxon>Octopodidae</taxon>
        <taxon>Octopus</taxon>
    </lineage>
</organism>
<dbReference type="AlphaFoldDB" id="A0A6P7UBW1"/>
<dbReference type="GO" id="GO:0071880">
    <property type="term" value="P:adenylate cyclase-activating adrenergic receptor signaling pathway"/>
    <property type="evidence" value="ECO:0007669"/>
    <property type="project" value="TreeGrafter"/>
</dbReference>
<dbReference type="Pfam" id="PF00001">
    <property type="entry name" value="7tm_1"/>
    <property type="match status" value="1"/>
</dbReference>
<dbReference type="PRINTS" id="PR00237">
    <property type="entry name" value="GPCRRHODOPSN"/>
</dbReference>
<feature type="transmembrane region" description="Helical" evidence="10">
    <location>
        <begin position="80"/>
        <end position="104"/>
    </location>
</feature>
<dbReference type="PROSITE" id="PS50262">
    <property type="entry name" value="G_PROTEIN_RECEP_F1_2"/>
    <property type="match status" value="1"/>
</dbReference>
<keyword evidence="6 10" id="KW-0472">Membrane</keyword>
<dbReference type="KEGG" id="osn:115232578"/>
<dbReference type="GO" id="GO:0007204">
    <property type="term" value="P:positive regulation of cytosolic calcium ion concentration"/>
    <property type="evidence" value="ECO:0007669"/>
    <property type="project" value="TreeGrafter"/>
</dbReference>
<dbReference type="InterPro" id="IPR002233">
    <property type="entry name" value="ADR_fam"/>
</dbReference>
<keyword evidence="2" id="KW-1003">Cell membrane</keyword>
<feature type="domain" description="G-protein coupled receptors family 1 profile" evidence="11">
    <location>
        <begin position="58"/>
        <end position="373"/>
    </location>
</feature>
<protein>
    <submittedName>
        <fullName evidence="13">Alpha-1A adrenergic receptor-like</fullName>
    </submittedName>
</protein>
<dbReference type="GO" id="GO:0043410">
    <property type="term" value="P:positive regulation of MAPK cascade"/>
    <property type="evidence" value="ECO:0007669"/>
    <property type="project" value="TreeGrafter"/>
</dbReference>
<keyword evidence="12" id="KW-1185">Reference proteome</keyword>
<evidence type="ECO:0000256" key="1">
    <source>
        <dbReference type="ARBA" id="ARBA00004651"/>
    </source>
</evidence>
<dbReference type="SMART" id="SM01381">
    <property type="entry name" value="7TM_GPCR_Srsx"/>
    <property type="match status" value="1"/>
</dbReference>
<feature type="transmembrane region" description="Helical" evidence="10">
    <location>
        <begin position="317"/>
        <end position="337"/>
    </location>
</feature>
<dbReference type="GO" id="GO:0007267">
    <property type="term" value="P:cell-cell signaling"/>
    <property type="evidence" value="ECO:0007669"/>
    <property type="project" value="TreeGrafter"/>
</dbReference>
<evidence type="ECO:0000256" key="5">
    <source>
        <dbReference type="ARBA" id="ARBA00023040"/>
    </source>
</evidence>
<dbReference type="InterPro" id="IPR000276">
    <property type="entry name" value="GPCR_Rhodpsn"/>
</dbReference>
<dbReference type="SUPFAM" id="SSF81321">
    <property type="entry name" value="Family A G protein-coupled receptor-like"/>
    <property type="match status" value="1"/>
</dbReference>
<comment type="subcellular location">
    <subcellularLocation>
        <location evidence="1">Cell membrane</location>
        <topology evidence="1">Multi-pass membrane protein</topology>
    </subcellularLocation>
</comment>
<evidence type="ECO:0000313" key="12">
    <source>
        <dbReference type="Proteomes" id="UP000515154"/>
    </source>
</evidence>
<evidence type="ECO:0000256" key="3">
    <source>
        <dbReference type="ARBA" id="ARBA00022692"/>
    </source>
</evidence>
<feature type="transmembrane region" description="Helical" evidence="10">
    <location>
        <begin position="116"/>
        <end position="137"/>
    </location>
</feature>
<dbReference type="PRINTS" id="PR01103">
    <property type="entry name" value="ADRENERGICR"/>
</dbReference>
<dbReference type="PROSITE" id="PS00237">
    <property type="entry name" value="G_PROTEIN_RECEP_F1_1"/>
    <property type="match status" value="1"/>
</dbReference>
<evidence type="ECO:0000256" key="7">
    <source>
        <dbReference type="ARBA" id="ARBA00023170"/>
    </source>
</evidence>
<feature type="transmembrane region" description="Helical" evidence="10">
    <location>
        <begin position="47"/>
        <end position="68"/>
    </location>
</feature>
<feature type="transmembrane region" description="Helical" evidence="10">
    <location>
        <begin position="158"/>
        <end position="179"/>
    </location>
</feature>